<feature type="transmembrane region" description="Helical" evidence="12">
    <location>
        <begin position="578"/>
        <end position="597"/>
    </location>
</feature>
<dbReference type="PANTHER" id="PTHR43867:SF5">
    <property type="entry name" value="GLUCANS BIOSYNTHESIS GLUCOSYLTRANSFERASE H"/>
    <property type="match status" value="1"/>
</dbReference>
<reference evidence="15" key="1">
    <citation type="submission" date="2018-05" db="EMBL/GenBank/DDBJ databases">
        <title>Genome sequencing of Phenylobacterium sp. HYN0004.</title>
        <authorList>
            <person name="Yi H."/>
            <person name="Baek C."/>
        </authorList>
    </citation>
    <scope>NUCLEOTIDE SEQUENCE [LARGE SCALE GENOMIC DNA]</scope>
    <source>
        <strain evidence="15">HYN0004</strain>
    </source>
</reference>
<evidence type="ECO:0000259" key="13">
    <source>
        <dbReference type="Pfam" id="PF13632"/>
    </source>
</evidence>
<comment type="pathway">
    <text evidence="2">Glycan metabolism; osmoregulated periplasmic glucan (OPG) biosynthesis.</text>
</comment>
<dbReference type="AlphaFoldDB" id="A0A2Z3I3A6"/>
<evidence type="ECO:0000256" key="5">
    <source>
        <dbReference type="ARBA" id="ARBA00022475"/>
    </source>
</evidence>
<dbReference type="RefSeq" id="WP_110450804.1">
    <property type="nucleotide sequence ID" value="NZ_CP029479.1"/>
</dbReference>
<keyword evidence="15" id="KW-1185">Reference proteome</keyword>
<comment type="subcellular location">
    <subcellularLocation>
        <location evidence="1">Cell inner membrane</location>
        <topology evidence="1">Multi-pass membrane protein</topology>
    </subcellularLocation>
</comment>
<comment type="similarity">
    <text evidence="3">Belongs to the glycosyltransferase 2 family. OpgH subfamily.</text>
</comment>
<dbReference type="GO" id="GO:0016758">
    <property type="term" value="F:hexosyltransferase activity"/>
    <property type="evidence" value="ECO:0007669"/>
    <property type="project" value="TreeGrafter"/>
</dbReference>
<keyword evidence="11 12" id="KW-0472">Membrane</keyword>
<feature type="transmembrane region" description="Helical" evidence="12">
    <location>
        <begin position="409"/>
        <end position="431"/>
    </location>
</feature>
<dbReference type="Proteomes" id="UP000247763">
    <property type="component" value="Chromosome"/>
</dbReference>
<feature type="transmembrane region" description="Helical" evidence="12">
    <location>
        <begin position="88"/>
        <end position="117"/>
    </location>
</feature>
<dbReference type="NCBIfam" id="NF003958">
    <property type="entry name" value="PRK05454.2-1"/>
    <property type="match status" value="1"/>
</dbReference>
<evidence type="ECO:0000256" key="7">
    <source>
        <dbReference type="ARBA" id="ARBA00022676"/>
    </source>
</evidence>
<sequence length="647" mass="71102">MDGLRNREFGASADAAWTGEAPVRAWLPEEAPLDMPRQGLAEEGAPPPVPGPSGLVPRRVVMLAATLALALFAFLTPARIYAEDGFTALEIIALCLFSALIIPLSGWFCSAFSGLVLQLVRGDRDVFDFPDRPRRPQVRTALLMPLYNEDAGAAFARLARMDRGLAELDAAGAFDLFVLSDSTCPEAAEAEWSAFQRFRLTSACRTYYRRRESNTERKAGNIADWVKRFGGAYPHMVILDADSLMSGETLLHLVDAMERTPRAGLIQTTPAIINAETLYQRVQQFGVRLYGRVAATGLAWWTGPESAYFGHNAIVRVRAFAESCGLPVLPGRKPLGGHVMSHDSVEAAYLRRQGWSVHMTGALSGSYEEAPPGLQAFLARDRRWCQGNMQHLRFLTAPGLHPMSRLQMLIGVMAYLASPLWFLALLTGLVIQFQTQPRLLEVSTLHGWRTLVEPRNDGLIVMWMAALSWFLLFGPKLFGSLLVLARRRDREAFGGAGFILPGVALEMVMSMVMAPIMMVSHTRMLIEIFSGRDSGWRPQQREAGRMTWSEAFAAHAWEVRAGVVFAAALLARPDLTLVFLPIVLPLLAAPAISLLGSRVEVGAAARRFGFLLTPEELDLPPRPVRERRQTQAVPAPANLAGALPKAA</sequence>
<evidence type="ECO:0000313" key="14">
    <source>
        <dbReference type="EMBL" id="AWM78238.1"/>
    </source>
</evidence>
<feature type="domain" description="Glycosyltransferase 2-like" evidence="13">
    <location>
        <begin position="237"/>
        <end position="434"/>
    </location>
</feature>
<dbReference type="EMBL" id="CP029479">
    <property type="protein sequence ID" value="AWM78238.1"/>
    <property type="molecule type" value="Genomic_DNA"/>
</dbReference>
<dbReference type="InterPro" id="IPR050321">
    <property type="entry name" value="Glycosyltr_2/OpgH_subfam"/>
</dbReference>
<feature type="transmembrane region" description="Helical" evidence="12">
    <location>
        <begin position="460"/>
        <end position="484"/>
    </location>
</feature>
<dbReference type="InterPro" id="IPR029044">
    <property type="entry name" value="Nucleotide-diphossugar_trans"/>
</dbReference>
<keyword evidence="10 12" id="KW-1133">Transmembrane helix</keyword>
<dbReference type="Pfam" id="PF13632">
    <property type="entry name" value="Glyco_trans_2_3"/>
    <property type="match status" value="1"/>
</dbReference>
<organism evidence="14 15">
    <name type="scientific">Phenylobacterium parvum</name>
    <dbReference type="NCBI Taxonomy" id="2201350"/>
    <lineage>
        <taxon>Bacteria</taxon>
        <taxon>Pseudomonadati</taxon>
        <taxon>Pseudomonadota</taxon>
        <taxon>Alphaproteobacteria</taxon>
        <taxon>Caulobacterales</taxon>
        <taxon>Caulobacteraceae</taxon>
        <taxon>Phenylobacterium</taxon>
    </lineage>
</organism>
<dbReference type="NCBIfam" id="NF003962">
    <property type="entry name" value="PRK05454.2-5"/>
    <property type="match status" value="1"/>
</dbReference>
<dbReference type="OrthoDB" id="9775281at2"/>
<evidence type="ECO:0000313" key="15">
    <source>
        <dbReference type="Proteomes" id="UP000247763"/>
    </source>
</evidence>
<dbReference type="SUPFAM" id="SSF53448">
    <property type="entry name" value="Nucleotide-diphospho-sugar transferases"/>
    <property type="match status" value="1"/>
</dbReference>
<evidence type="ECO:0000256" key="2">
    <source>
        <dbReference type="ARBA" id="ARBA00005001"/>
    </source>
</evidence>
<evidence type="ECO:0000256" key="4">
    <source>
        <dbReference type="ARBA" id="ARBA00020585"/>
    </source>
</evidence>
<keyword evidence="7" id="KW-0328">Glycosyltransferase</keyword>
<dbReference type="Gene3D" id="3.90.550.10">
    <property type="entry name" value="Spore Coat Polysaccharide Biosynthesis Protein SpsA, Chain A"/>
    <property type="match status" value="1"/>
</dbReference>
<evidence type="ECO:0000256" key="8">
    <source>
        <dbReference type="ARBA" id="ARBA00022679"/>
    </source>
</evidence>
<evidence type="ECO:0000256" key="3">
    <source>
        <dbReference type="ARBA" id="ARBA00009337"/>
    </source>
</evidence>
<keyword evidence="8 14" id="KW-0808">Transferase</keyword>
<feature type="transmembrane region" description="Helical" evidence="12">
    <location>
        <begin position="496"/>
        <end position="517"/>
    </location>
</feature>
<keyword evidence="9 12" id="KW-0812">Transmembrane</keyword>
<evidence type="ECO:0000256" key="6">
    <source>
        <dbReference type="ARBA" id="ARBA00022519"/>
    </source>
</evidence>
<protein>
    <recommendedName>
        <fullName evidence="4">Glucans biosynthesis glucosyltransferase H</fullName>
    </recommendedName>
</protein>
<keyword evidence="6" id="KW-0997">Cell inner membrane</keyword>
<dbReference type="KEGG" id="phb:HYN04_11035"/>
<feature type="transmembrane region" description="Helical" evidence="12">
    <location>
        <begin position="60"/>
        <end position="82"/>
    </location>
</feature>
<evidence type="ECO:0000256" key="1">
    <source>
        <dbReference type="ARBA" id="ARBA00004429"/>
    </source>
</evidence>
<proteinExistence type="inferred from homology"/>
<accession>A0A2Z3I3A6</accession>
<gene>
    <name evidence="14" type="ORF">HYN04_11035</name>
</gene>
<name>A0A2Z3I3A6_9CAUL</name>
<keyword evidence="5" id="KW-1003">Cell membrane</keyword>
<dbReference type="InterPro" id="IPR001173">
    <property type="entry name" value="Glyco_trans_2-like"/>
</dbReference>
<dbReference type="GO" id="GO:0005886">
    <property type="term" value="C:plasma membrane"/>
    <property type="evidence" value="ECO:0007669"/>
    <property type="project" value="UniProtKB-SubCell"/>
</dbReference>
<evidence type="ECO:0000256" key="10">
    <source>
        <dbReference type="ARBA" id="ARBA00022989"/>
    </source>
</evidence>
<dbReference type="PANTHER" id="PTHR43867">
    <property type="entry name" value="CELLULOSE SYNTHASE CATALYTIC SUBUNIT A [UDP-FORMING]"/>
    <property type="match status" value="1"/>
</dbReference>
<evidence type="ECO:0000256" key="9">
    <source>
        <dbReference type="ARBA" id="ARBA00022692"/>
    </source>
</evidence>
<evidence type="ECO:0000256" key="11">
    <source>
        <dbReference type="ARBA" id="ARBA00023136"/>
    </source>
</evidence>
<evidence type="ECO:0000256" key="12">
    <source>
        <dbReference type="SAM" id="Phobius"/>
    </source>
</evidence>